<dbReference type="InterPro" id="IPR003593">
    <property type="entry name" value="AAA+_ATPase"/>
</dbReference>
<gene>
    <name evidence="4" type="ORF">CYJ25_03375</name>
</gene>
<dbReference type="SUPFAM" id="SSF52540">
    <property type="entry name" value="P-loop containing nucleoside triphosphate hydrolases"/>
    <property type="match status" value="1"/>
</dbReference>
<keyword evidence="2 4" id="KW-0067">ATP-binding</keyword>
<dbReference type="InterPro" id="IPR050334">
    <property type="entry name" value="Molybdenum_import_ModC"/>
</dbReference>
<dbReference type="EMBL" id="PKKJ01000002">
    <property type="protein sequence ID" value="PKY66588.1"/>
    <property type="molecule type" value="Genomic_DNA"/>
</dbReference>
<evidence type="ECO:0000259" key="3">
    <source>
        <dbReference type="PROSITE" id="PS50893"/>
    </source>
</evidence>
<dbReference type="PANTHER" id="PTHR43514">
    <property type="entry name" value="ABC TRANSPORTER I FAMILY MEMBER 10"/>
    <property type="match status" value="1"/>
</dbReference>
<evidence type="ECO:0000256" key="2">
    <source>
        <dbReference type="ARBA" id="ARBA00022840"/>
    </source>
</evidence>
<dbReference type="AlphaFoldDB" id="A0A2I1I625"/>
<dbReference type="Gene3D" id="3.40.50.300">
    <property type="entry name" value="P-loop containing nucleotide triphosphate hydrolases"/>
    <property type="match status" value="1"/>
</dbReference>
<dbReference type="InterPro" id="IPR027417">
    <property type="entry name" value="P-loop_NTPase"/>
</dbReference>
<sequence length="261" mass="28044">MTYVLECVDATVRKRGTAILDSVSFSTEHGQHWVILGPNGAGKTTLIRALAGREALAQGRVKLDGEDVSALDRQELASRVALVSKSLASSIRAHQTVRDLVRTAAWGIAIHRDEEYEAQDDARCDNLLAAFGIDHLADRQFGTLSEGEAQRVLLARSLMTDPEILILDEPTAGLDLGARELLIGALEEIISGPHAPQVILVTHQVEEIPSGMTHAVLMDGAKVVQSGAIDSIITGVNLSATYCLPLSAGNDNGRWWARAVR</sequence>
<dbReference type="SMART" id="SM00382">
    <property type="entry name" value="AAA"/>
    <property type="match status" value="1"/>
</dbReference>
<evidence type="ECO:0000313" key="5">
    <source>
        <dbReference type="Proteomes" id="UP000234545"/>
    </source>
</evidence>
<evidence type="ECO:0000256" key="1">
    <source>
        <dbReference type="ARBA" id="ARBA00022741"/>
    </source>
</evidence>
<dbReference type="GO" id="GO:0005524">
    <property type="term" value="F:ATP binding"/>
    <property type="evidence" value="ECO:0007669"/>
    <property type="project" value="UniProtKB-KW"/>
</dbReference>
<protein>
    <submittedName>
        <fullName evidence="4">Iron ABC transporter ATP-binding protein</fullName>
    </submittedName>
</protein>
<dbReference type="Pfam" id="PF00005">
    <property type="entry name" value="ABC_tran"/>
    <property type="match status" value="1"/>
</dbReference>
<reference evidence="4 5" key="1">
    <citation type="submission" date="2017-12" db="EMBL/GenBank/DDBJ databases">
        <title>Phylogenetic diversity of female urinary microbiome.</title>
        <authorList>
            <person name="Thomas-White K."/>
            <person name="Wolfe A.J."/>
        </authorList>
    </citation>
    <scope>NUCLEOTIDE SEQUENCE [LARGE SCALE GENOMIC DNA]</scope>
    <source>
        <strain evidence="4 5">UMB0250</strain>
    </source>
</reference>
<organism evidence="4 5">
    <name type="scientific">Schaalia turicensis</name>
    <dbReference type="NCBI Taxonomy" id="131111"/>
    <lineage>
        <taxon>Bacteria</taxon>
        <taxon>Bacillati</taxon>
        <taxon>Actinomycetota</taxon>
        <taxon>Actinomycetes</taxon>
        <taxon>Actinomycetales</taxon>
        <taxon>Actinomycetaceae</taxon>
        <taxon>Schaalia</taxon>
    </lineage>
</organism>
<dbReference type="GO" id="GO:0016887">
    <property type="term" value="F:ATP hydrolysis activity"/>
    <property type="evidence" value="ECO:0007669"/>
    <property type="project" value="InterPro"/>
</dbReference>
<dbReference type="PROSITE" id="PS50893">
    <property type="entry name" value="ABC_TRANSPORTER_2"/>
    <property type="match status" value="1"/>
</dbReference>
<comment type="caution">
    <text evidence="4">The sequence shown here is derived from an EMBL/GenBank/DDBJ whole genome shotgun (WGS) entry which is preliminary data.</text>
</comment>
<dbReference type="OrthoDB" id="9789994at2"/>
<dbReference type="Proteomes" id="UP000234545">
    <property type="component" value="Unassembled WGS sequence"/>
</dbReference>
<dbReference type="RefSeq" id="WP_101627800.1">
    <property type="nucleotide sequence ID" value="NZ_PKKJ01000002.1"/>
</dbReference>
<feature type="domain" description="ABC transporter" evidence="3">
    <location>
        <begin position="5"/>
        <end position="245"/>
    </location>
</feature>
<dbReference type="InterPro" id="IPR003439">
    <property type="entry name" value="ABC_transporter-like_ATP-bd"/>
</dbReference>
<accession>A0A2I1I625</accession>
<evidence type="ECO:0000313" key="4">
    <source>
        <dbReference type="EMBL" id="PKY66588.1"/>
    </source>
</evidence>
<proteinExistence type="predicted"/>
<name>A0A2I1I625_9ACTO</name>
<dbReference type="PANTHER" id="PTHR43514:SF4">
    <property type="entry name" value="ABC TRANSPORTER I FAMILY MEMBER 10"/>
    <property type="match status" value="1"/>
</dbReference>
<keyword evidence="1" id="KW-0547">Nucleotide-binding</keyword>